<comment type="similarity">
    <text evidence="1">Belongs to the ABC transporter superfamily.</text>
</comment>
<dbReference type="PROSITE" id="PS00211">
    <property type="entry name" value="ABC_TRANSPORTER_1"/>
    <property type="match status" value="1"/>
</dbReference>
<dbReference type="GO" id="GO:0005524">
    <property type="term" value="F:ATP binding"/>
    <property type="evidence" value="ECO:0007669"/>
    <property type="project" value="UniProtKB-KW"/>
</dbReference>
<dbReference type="SUPFAM" id="SSF52540">
    <property type="entry name" value="P-loop containing nucleoside triphosphate hydrolases"/>
    <property type="match status" value="1"/>
</dbReference>
<dbReference type="InterPro" id="IPR003439">
    <property type="entry name" value="ABC_transporter-like_ATP-bd"/>
</dbReference>
<keyword evidence="2" id="KW-0813">Transport</keyword>
<dbReference type="FunFam" id="3.40.50.300:FF:000032">
    <property type="entry name" value="Export ABC transporter ATP-binding protein"/>
    <property type="match status" value="1"/>
</dbReference>
<evidence type="ECO:0000259" key="5">
    <source>
        <dbReference type="PROSITE" id="PS50893"/>
    </source>
</evidence>
<dbReference type="KEGG" id="pana:BBH88_13255"/>
<accession>A0A1C7DIA1</accession>
<dbReference type="Proteomes" id="UP000004725">
    <property type="component" value="Unassembled WGS sequence"/>
</dbReference>
<organism evidence="7 8">
    <name type="scientific">Planococcus antarcticus DSM 14505</name>
    <dbReference type="NCBI Taxonomy" id="1185653"/>
    <lineage>
        <taxon>Bacteria</taxon>
        <taxon>Bacillati</taxon>
        <taxon>Bacillota</taxon>
        <taxon>Bacilli</taxon>
        <taxon>Bacillales</taxon>
        <taxon>Caryophanaceae</taxon>
        <taxon>Planococcus</taxon>
    </lineage>
</organism>
<name>A0A1C7DIA1_9BACL</name>
<dbReference type="AlphaFoldDB" id="A0A1C7DIA1"/>
<dbReference type="GO" id="GO:0022857">
    <property type="term" value="F:transmembrane transporter activity"/>
    <property type="evidence" value="ECO:0007669"/>
    <property type="project" value="UniProtKB-ARBA"/>
</dbReference>
<evidence type="ECO:0000256" key="1">
    <source>
        <dbReference type="ARBA" id="ARBA00005417"/>
    </source>
</evidence>
<dbReference type="GO" id="GO:0098796">
    <property type="term" value="C:membrane protein complex"/>
    <property type="evidence" value="ECO:0007669"/>
    <property type="project" value="UniProtKB-ARBA"/>
</dbReference>
<dbReference type="EMBL" id="CP016534">
    <property type="protein sequence ID" value="ANU11195.1"/>
    <property type="molecule type" value="Genomic_DNA"/>
</dbReference>
<dbReference type="Gene3D" id="3.40.50.300">
    <property type="entry name" value="P-loop containing nucleotide triphosphate hydrolases"/>
    <property type="match status" value="1"/>
</dbReference>
<dbReference type="GO" id="GO:0016887">
    <property type="term" value="F:ATP hydrolysis activity"/>
    <property type="evidence" value="ECO:0007669"/>
    <property type="project" value="InterPro"/>
</dbReference>
<sequence>MRKVILEVDNLVKTYKGKEVEIEALKGISFNLYAGEFVAIMGTSGSGKSTLLNVLGALDEPTSGHIRLNGVNSEDFFVEPKATDYRRENIGFIFQAYNLLKDLTVEENISLPLLLKNESKETIDRKTANMIERMGLTKWKKHRPVQLSGGQQQRIAIGRALIGDPPILLADELTGNLDANTSSEILDVLTSMKKELNQSILVVTHDSKVATYADRVLFFHDGKITNEYECSGDKDLEKIMKISQDILKGANE</sequence>
<dbReference type="PROSITE" id="PS50893">
    <property type="entry name" value="ABC_TRANSPORTER_2"/>
    <property type="match status" value="1"/>
</dbReference>
<dbReference type="InterPro" id="IPR017911">
    <property type="entry name" value="MacB-like_ATP-bd"/>
</dbReference>
<dbReference type="InterPro" id="IPR027417">
    <property type="entry name" value="P-loop_NTPase"/>
</dbReference>
<reference evidence="9" key="2">
    <citation type="submission" date="2016-07" db="EMBL/GenBank/DDBJ databases">
        <authorList>
            <person name="See-Too W.S."/>
        </authorList>
    </citation>
    <scope>NUCLEOTIDE SEQUENCE [LARGE SCALE GENOMIC DNA]</scope>
    <source>
        <strain evidence="9">DSM 14505</strain>
    </source>
</reference>
<dbReference type="Proteomes" id="UP000092661">
    <property type="component" value="Chromosome"/>
</dbReference>
<keyword evidence="4 7" id="KW-0067">ATP-binding</keyword>
<evidence type="ECO:0000313" key="6">
    <source>
        <dbReference type="EMBL" id="ANU11195.1"/>
    </source>
</evidence>
<reference evidence="7 8" key="1">
    <citation type="journal article" date="2012" name="J. Bacteriol.">
        <title>Genome Sequence of the Antarctic Psychrophile Bacterium Planococcus antarcticus DSM 14505.</title>
        <authorList>
            <person name="Margolles A."/>
            <person name="Gueimonde M."/>
            <person name="Sanchez B."/>
        </authorList>
    </citation>
    <scope>NUCLEOTIDE SEQUENCE [LARGE SCALE GENOMIC DNA]</scope>
    <source>
        <strain evidence="7 8">DSM 14505</strain>
    </source>
</reference>
<dbReference type="InterPro" id="IPR003593">
    <property type="entry name" value="AAA+_ATPase"/>
</dbReference>
<proteinExistence type="inferred from homology"/>
<dbReference type="EMBL" id="AJYB01000063">
    <property type="protein sequence ID" value="EIM05591.1"/>
    <property type="molecule type" value="Genomic_DNA"/>
</dbReference>
<dbReference type="eggNOG" id="COG1136">
    <property type="taxonomic scope" value="Bacteria"/>
</dbReference>
<dbReference type="PANTHER" id="PTHR42798">
    <property type="entry name" value="LIPOPROTEIN-RELEASING SYSTEM ATP-BINDING PROTEIN LOLD"/>
    <property type="match status" value="1"/>
</dbReference>
<dbReference type="CDD" id="cd03255">
    <property type="entry name" value="ABC_MJ0796_LolCDE_FtsE"/>
    <property type="match status" value="1"/>
</dbReference>
<gene>
    <name evidence="7" type="ORF">A1A1_15438</name>
    <name evidence="6" type="ORF">BBH88_13255</name>
</gene>
<evidence type="ECO:0000256" key="2">
    <source>
        <dbReference type="ARBA" id="ARBA00022448"/>
    </source>
</evidence>
<evidence type="ECO:0000256" key="3">
    <source>
        <dbReference type="ARBA" id="ARBA00022741"/>
    </source>
</evidence>
<dbReference type="OrthoDB" id="9791546at2"/>
<dbReference type="Pfam" id="PF00005">
    <property type="entry name" value="ABC_tran"/>
    <property type="match status" value="1"/>
</dbReference>
<keyword evidence="3" id="KW-0547">Nucleotide-binding</keyword>
<evidence type="ECO:0000313" key="7">
    <source>
        <dbReference type="EMBL" id="EIM05591.1"/>
    </source>
</evidence>
<dbReference type="SMART" id="SM00382">
    <property type="entry name" value="AAA"/>
    <property type="match status" value="1"/>
</dbReference>
<keyword evidence="9" id="KW-1185">Reference proteome</keyword>
<dbReference type="RefSeq" id="WP_006831044.1">
    <property type="nucleotide sequence ID" value="NZ_AJYB01000063.1"/>
</dbReference>
<evidence type="ECO:0000313" key="8">
    <source>
        <dbReference type="Proteomes" id="UP000004725"/>
    </source>
</evidence>
<feature type="domain" description="ABC transporter" evidence="5">
    <location>
        <begin position="6"/>
        <end position="246"/>
    </location>
</feature>
<protein>
    <submittedName>
        <fullName evidence="7">ABC transporter ATP-binding protein</fullName>
    </submittedName>
</protein>
<evidence type="ECO:0000256" key="4">
    <source>
        <dbReference type="ARBA" id="ARBA00022840"/>
    </source>
</evidence>
<dbReference type="InterPro" id="IPR017871">
    <property type="entry name" value="ABC_transporter-like_CS"/>
</dbReference>
<evidence type="ECO:0000313" key="9">
    <source>
        <dbReference type="Proteomes" id="UP000092661"/>
    </source>
</evidence>
<dbReference type="PANTHER" id="PTHR42798:SF7">
    <property type="entry name" value="ALPHA-D-RIBOSE 1-METHYLPHOSPHONATE 5-TRIPHOSPHATE SYNTHASE SUBUNIT PHNL"/>
    <property type="match status" value="1"/>
</dbReference>
<reference evidence="6" key="3">
    <citation type="submission" date="2016-10" db="EMBL/GenBank/DDBJ databases">
        <authorList>
            <person name="See-Too W.S."/>
        </authorList>
    </citation>
    <scope>NUCLEOTIDE SEQUENCE</scope>
    <source>
        <strain evidence="6">DSM 14505</strain>
    </source>
</reference>